<keyword evidence="5" id="KW-1133">Transmembrane helix</keyword>
<evidence type="ECO:0000313" key="11">
    <source>
        <dbReference type="WBParaSite" id="TCNE_0000453301-mRNA-1"/>
    </source>
</evidence>
<dbReference type="SUPFAM" id="SSF49313">
    <property type="entry name" value="Cadherin-like"/>
    <property type="match status" value="1"/>
</dbReference>
<keyword evidence="3" id="KW-0677">Repeat</keyword>
<dbReference type="PROSITE" id="PS00232">
    <property type="entry name" value="CADHERIN_1"/>
    <property type="match status" value="1"/>
</dbReference>
<evidence type="ECO:0000259" key="8">
    <source>
        <dbReference type="PROSITE" id="PS50268"/>
    </source>
</evidence>
<feature type="domain" description="Cadherin" evidence="8">
    <location>
        <begin position="18"/>
        <end position="32"/>
    </location>
</feature>
<dbReference type="GO" id="GO:0005509">
    <property type="term" value="F:calcium ion binding"/>
    <property type="evidence" value="ECO:0007669"/>
    <property type="project" value="UniProtKB-UniRule"/>
</dbReference>
<dbReference type="PANTHER" id="PTHR24026:SF126">
    <property type="entry name" value="PROTOCADHERIN FAT 4"/>
    <property type="match status" value="1"/>
</dbReference>
<evidence type="ECO:0000256" key="7">
    <source>
        <dbReference type="PROSITE-ProRule" id="PRU00043"/>
    </source>
</evidence>
<dbReference type="PRINTS" id="PR00205">
    <property type="entry name" value="CADHERIN"/>
</dbReference>
<name>A0A183U7R3_TOXCA</name>
<evidence type="ECO:0000256" key="1">
    <source>
        <dbReference type="ARBA" id="ARBA00004370"/>
    </source>
</evidence>
<evidence type="ECO:0000313" key="9">
    <source>
        <dbReference type="EMBL" id="VDM30616.1"/>
    </source>
</evidence>
<keyword evidence="10" id="KW-1185">Reference proteome</keyword>
<protein>
    <submittedName>
        <fullName evidence="11">CA domain-containing protein</fullName>
    </submittedName>
</protein>
<dbReference type="GO" id="GO:0005886">
    <property type="term" value="C:plasma membrane"/>
    <property type="evidence" value="ECO:0007669"/>
    <property type="project" value="UniProtKB-SubCell"/>
</dbReference>
<proteinExistence type="predicted"/>
<dbReference type="PROSITE" id="PS50268">
    <property type="entry name" value="CADHERIN_2"/>
    <property type="match status" value="2"/>
</dbReference>
<evidence type="ECO:0000256" key="3">
    <source>
        <dbReference type="ARBA" id="ARBA00022737"/>
    </source>
</evidence>
<dbReference type="Gene3D" id="2.60.40.60">
    <property type="entry name" value="Cadherins"/>
    <property type="match status" value="1"/>
</dbReference>
<dbReference type="InterPro" id="IPR002126">
    <property type="entry name" value="Cadherin-like_dom"/>
</dbReference>
<evidence type="ECO:0000256" key="5">
    <source>
        <dbReference type="ARBA" id="ARBA00022989"/>
    </source>
</evidence>
<gene>
    <name evidence="9" type="ORF">TCNE_LOCUS4534</name>
</gene>
<reference evidence="11" key="1">
    <citation type="submission" date="2016-06" db="UniProtKB">
        <authorList>
            <consortium name="WormBaseParasite"/>
        </authorList>
    </citation>
    <scope>IDENTIFICATION</scope>
</reference>
<dbReference type="AlphaFoldDB" id="A0A183U7R3"/>
<dbReference type="GO" id="GO:0007156">
    <property type="term" value="P:homophilic cell adhesion via plasma membrane adhesion molecules"/>
    <property type="evidence" value="ECO:0007669"/>
    <property type="project" value="InterPro"/>
</dbReference>
<dbReference type="Pfam" id="PF00028">
    <property type="entry name" value="Cadherin"/>
    <property type="match status" value="1"/>
</dbReference>
<reference evidence="9 10" key="2">
    <citation type="submission" date="2018-11" db="EMBL/GenBank/DDBJ databases">
        <authorList>
            <consortium name="Pathogen Informatics"/>
        </authorList>
    </citation>
    <scope>NUCLEOTIDE SEQUENCE [LARGE SCALE GENOMIC DNA]</scope>
</reference>
<accession>A0A183U7R3</accession>
<dbReference type="WBParaSite" id="TCNE_0000453301-mRNA-1">
    <property type="protein sequence ID" value="TCNE_0000453301-mRNA-1"/>
    <property type="gene ID" value="TCNE_0000453301"/>
</dbReference>
<dbReference type="InterPro" id="IPR020894">
    <property type="entry name" value="Cadherin_CS"/>
</dbReference>
<evidence type="ECO:0000256" key="6">
    <source>
        <dbReference type="ARBA" id="ARBA00023136"/>
    </source>
</evidence>
<dbReference type="Proteomes" id="UP000050794">
    <property type="component" value="Unassembled WGS sequence"/>
</dbReference>
<keyword evidence="6" id="KW-0472">Membrane</keyword>
<organism evidence="10 11">
    <name type="scientific">Toxocara canis</name>
    <name type="common">Canine roundworm</name>
    <dbReference type="NCBI Taxonomy" id="6265"/>
    <lineage>
        <taxon>Eukaryota</taxon>
        <taxon>Metazoa</taxon>
        <taxon>Ecdysozoa</taxon>
        <taxon>Nematoda</taxon>
        <taxon>Chromadorea</taxon>
        <taxon>Rhabditida</taxon>
        <taxon>Spirurina</taxon>
        <taxon>Ascaridomorpha</taxon>
        <taxon>Ascaridoidea</taxon>
        <taxon>Toxocaridae</taxon>
        <taxon>Toxocara</taxon>
    </lineage>
</organism>
<evidence type="ECO:0000256" key="4">
    <source>
        <dbReference type="ARBA" id="ARBA00022837"/>
    </source>
</evidence>
<evidence type="ECO:0000256" key="2">
    <source>
        <dbReference type="ARBA" id="ARBA00022692"/>
    </source>
</evidence>
<dbReference type="CDD" id="cd11304">
    <property type="entry name" value="Cadherin_repeat"/>
    <property type="match status" value="1"/>
</dbReference>
<sequence>MVRISAKNSDVIGRLSLVTVRVSDVNDNAPQFQGAYEHIAIAEDSRVGTSIAVLSATDADSGPNSRIFFTIEQKPGSNAFKMDQDSGWLMVAEALDRET</sequence>
<keyword evidence="4 7" id="KW-0106">Calcium</keyword>
<evidence type="ECO:0000313" key="10">
    <source>
        <dbReference type="Proteomes" id="UP000050794"/>
    </source>
</evidence>
<comment type="subcellular location">
    <subcellularLocation>
        <location evidence="1">Membrane</location>
    </subcellularLocation>
</comment>
<keyword evidence="2" id="KW-0812">Transmembrane</keyword>
<dbReference type="PANTHER" id="PTHR24026">
    <property type="entry name" value="FAT ATYPICAL CADHERIN-RELATED"/>
    <property type="match status" value="1"/>
</dbReference>
<feature type="domain" description="Cadherin" evidence="8">
    <location>
        <begin position="33"/>
        <end position="98"/>
    </location>
</feature>
<dbReference type="EMBL" id="UYWY01007880">
    <property type="protein sequence ID" value="VDM30616.1"/>
    <property type="molecule type" value="Genomic_DNA"/>
</dbReference>
<dbReference type="InterPro" id="IPR015919">
    <property type="entry name" value="Cadherin-like_sf"/>
</dbReference>